<dbReference type="CDD" id="cd00799">
    <property type="entry name" value="INT_Cre_C"/>
    <property type="match status" value="1"/>
</dbReference>
<dbReference type="Pfam" id="PF00589">
    <property type="entry name" value="Phage_integrase"/>
    <property type="match status" value="1"/>
</dbReference>
<protein>
    <submittedName>
        <fullName evidence="6">Integrase</fullName>
    </submittedName>
</protein>
<dbReference type="AlphaFoldDB" id="A0A0J6SN25"/>
<dbReference type="SUPFAM" id="SSF56349">
    <property type="entry name" value="DNA breaking-rejoining enzymes"/>
    <property type="match status" value="1"/>
</dbReference>
<dbReference type="PROSITE" id="PS51898">
    <property type="entry name" value="TYR_RECOMBINASE"/>
    <property type="match status" value="1"/>
</dbReference>
<dbReference type="InterPro" id="IPR011010">
    <property type="entry name" value="DNA_brk_join_enz"/>
</dbReference>
<dbReference type="OrthoDB" id="5513193at2"/>
<keyword evidence="7" id="KW-1185">Reference proteome</keyword>
<dbReference type="RefSeq" id="WP_048445579.1">
    <property type="nucleotide sequence ID" value="NZ_LABY01000124.1"/>
</dbReference>
<evidence type="ECO:0000256" key="3">
    <source>
        <dbReference type="ARBA" id="ARBA00023125"/>
    </source>
</evidence>
<keyword evidence="3" id="KW-0238">DNA-binding</keyword>
<dbReference type="Gene3D" id="1.10.443.10">
    <property type="entry name" value="Intergrase catalytic core"/>
    <property type="match status" value="1"/>
</dbReference>
<dbReference type="PATRIC" id="fig|298794.3.peg.788"/>
<evidence type="ECO:0000313" key="7">
    <source>
        <dbReference type="Proteomes" id="UP000035955"/>
    </source>
</evidence>
<dbReference type="InterPro" id="IPR013762">
    <property type="entry name" value="Integrase-like_cat_sf"/>
</dbReference>
<dbReference type="GO" id="GO:0003677">
    <property type="term" value="F:DNA binding"/>
    <property type="evidence" value="ECO:0007669"/>
    <property type="project" value="UniProtKB-KW"/>
</dbReference>
<dbReference type="GO" id="GO:0007059">
    <property type="term" value="P:chromosome segregation"/>
    <property type="evidence" value="ECO:0007669"/>
    <property type="project" value="UniProtKB-KW"/>
</dbReference>
<dbReference type="InterPro" id="IPR002104">
    <property type="entry name" value="Integrase_catalytic"/>
</dbReference>
<dbReference type="Gene3D" id="1.10.150.130">
    <property type="match status" value="1"/>
</dbReference>
<keyword evidence="2" id="KW-0229">DNA integration</keyword>
<dbReference type="SUPFAM" id="SSF47823">
    <property type="entry name" value="lambda integrase-like, N-terminal domain"/>
    <property type="match status" value="1"/>
</dbReference>
<keyword evidence="1" id="KW-0159">Chromosome partition</keyword>
<dbReference type="InterPro" id="IPR050090">
    <property type="entry name" value="Tyrosine_recombinase_XerCD"/>
</dbReference>
<evidence type="ECO:0000256" key="2">
    <source>
        <dbReference type="ARBA" id="ARBA00022908"/>
    </source>
</evidence>
<dbReference type="PANTHER" id="PTHR30349">
    <property type="entry name" value="PHAGE INTEGRASE-RELATED"/>
    <property type="match status" value="1"/>
</dbReference>
<proteinExistence type="predicted"/>
<reference evidence="6 7" key="1">
    <citation type="submission" date="2015-03" db="EMBL/GenBank/DDBJ databases">
        <title>Genome sequencing of Methylobacterium variabile DSM 16961.</title>
        <authorList>
            <person name="Chaudhry V."/>
            <person name="Patil P.B."/>
        </authorList>
    </citation>
    <scope>NUCLEOTIDE SEQUENCE [LARGE SCALE GENOMIC DNA]</scope>
    <source>
        <strain evidence="6 7">DSM 16961</strain>
    </source>
</reference>
<accession>A0A0J6SN25</accession>
<dbReference type="PANTHER" id="PTHR30349:SF81">
    <property type="entry name" value="TYROSINE RECOMBINASE XERC"/>
    <property type="match status" value="1"/>
</dbReference>
<dbReference type="EMBL" id="LABY01000124">
    <property type="protein sequence ID" value="KMO35022.1"/>
    <property type="molecule type" value="Genomic_DNA"/>
</dbReference>
<dbReference type="InterPro" id="IPR010998">
    <property type="entry name" value="Integrase_recombinase_N"/>
</dbReference>
<sequence>MSDPIPARLPDRTLARECDLDALAGLLPFDARERLALLLTDEDAATLKHLARSGMGANTLRALASDLGYLEAWCLAAIGHPLPWPATEALALKFVAHHLWDPAERESDPRHGMPSAVEDDLRARGLLRVAGPHAVSTVRRRLAHWSTLHRFRGVEGPFKAPRLRTALSLAVRANRRPRTRKSARAVTAAVIEKLLATCLYEHRLVDVRDRALLLVAFASGGRRRAEVAGLRVEDLVRDAPVPLDPADPDSAKVSKITIRLGRTKTTTAEDDARVVVIGRAATALLDWLALAKIESGAVFRRIDRWGRVGSAALDPQSVNAILKARCARAGLDPVLFSAHGLRSGFMTEAGKQGVPLPEAMQLSQHRSVQQAARYYNEAEIDKGKAVRLIG</sequence>
<evidence type="ECO:0000256" key="1">
    <source>
        <dbReference type="ARBA" id="ARBA00022829"/>
    </source>
</evidence>
<organism evidence="6 7">
    <name type="scientific">Methylobacterium variabile</name>
    <dbReference type="NCBI Taxonomy" id="298794"/>
    <lineage>
        <taxon>Bacteria</taxon>
        <taxon>Pseudomonadati</taxon>
        <taxon>Pseudomonadota</taxon>
        <taxon>Alphaproteobacteria</taxon>
        <taxon>Hyphomicrobiales</taxon>
        <taxon>Methylobacteriaceae</taxon>
        <taxon>Methylobacterium</taxon>
    </lineage>
</organism>
<gene>
    <name evidence="6" type="ORF">VQ02_18030</name>
</gene>
<dbReference type="GO" id="GO:0006310">
    <property type="term" value="P:DNA recombination"/>
    <property type="evidence" value="ECO:0007669"/>
    <property type="project" value="UniProtKB-KW"/>
</dbReference>
<comment type="caution">
    <text evidence="6">The sequence shown here is derived from an EMBL/GenBank/DDBJ whole genome shotgun (WGS) entry which is preliminary data.</text>
</comment>
<evidence type="ECO:0000259" key="5">
    <source>
        <dbReference type="PROSITE" id="PS51898"/>
    </source>
</evidence>
<dbReference type="GO" id="GO:0015074">
    <property type="term" value="P:DNA integration"/>
    <property type="evidence" value="ECO:0007669"/>
    <property type="project" value="UniProtKB-KW"/>
</dbReference>
<dbReference type="Proteomes" id="UP000035955">
    <property type="component" value="Unassembled WGS sequence"/>
</dbReference>
<keyword evidence="4" id="KW-0233">DNA recombination</keyword>
<name>A0A0J6SN25_9HYPH</name>
<evidence type="ECO:0000313" key="6">
    <source>
        <dbReference type="EMBL" id="KMO35022.1"/>
    </source>
</evidence>
<feature type="domain" description="Tyr recombinase" evidence="5">
    <location>
        <begin position="181"/>
        <end position="388"/>
    </location>
</feature>
<evidence type="ECO:0000256" key="4">
    <source>
        <dbReference type="ARBA" id="ARBA00023172"/>
    </source>
</evidence>